<dbReference type="InterPro" id="IPR016135">
    <property type="entry name" value="UBQ-conjugating_enzyme/RWD"/>
</dbReference>
<reference evidence="2" key="1">
    <citation type="submission" date="2025-08" db="UniProtKB">
        <authorList>
            <consortium name="Ensembl"/>
        </authorList>
    </citation>
    <scope>IDENTIFICATION</scope>
</reference>
<dbReference type="SMART" id="SM00591">
    <property type="entry name" value="RWD"/>
    <property type="match status" value="1"/>
</dbReference>
<proteinExistence type="predicted"/>
<feature type="domain" description="RWD" evidence="1">
    <location>
        <begin position="12"/>
        <end position="136"/>
    </location>
</feature>
<dbReference type="InterPro" id="IPR010541">
    <property type="entry name" value="Prp3_C"/>
</dbReference>
<name>A0A8C5MAN9_9ANUR</name>
<reference evidence="2" key="2">
    <citation type="submission" date="2025-09" db="UniProtKB">
        <authorList>
            <consortium name="Ensembl"/>
        </authorList>
    </citation>
    <scope>IDENTIFICATION</scope>
</reference>
<accession>A0A8C5MAN9</accession>
<dbReference type="Pfam" id="PF06544">
    <property type="entry name" value="Prp3_C"/>
    <property type="match status" value="1"/>
</dbReference>
<gene>
    <name evidence="2" type="primary">RWDD2B</name>
</gene>
<keyword evidence="3" id="KW-1185">Reference proteome</keyword>
<dbReference type="PANTHER" id="PTHR15955">
    <property type="entry name" value="RWD DOMAIN CONTAINING PROTEIN 2"/>
    <property type="match status" value="1"/>
</dbReference>
<evidence type="ECO:0000259" key="1">
    <source>
        <dbReference type="PROSITE" id="PS50908"/>
    </source>
</evidence>
<dbReference type="PROSITE" id="PS50908">
    <property type="entry name" value="RWD"/>
    <property type="match status" value="1"/>
</dbReference>
<dbReference type="Gene3D" id="3.10.110.10">
    <property type="entry name" value="Ubiquitin Conjugating Enzyme"/>
    <property type="match status" value="1"/>
</dbReference>
<dbReference type="PANTHER" id="PTHR15955:SF8">
    <property type="entry name" value="RWD DOMAIN-CONTAINING PROTEIN 2B-RELATED"/>
    <property type="match status" value="1"/>
</dbReference>
<dbReference type="InterPro" id="IPR006575">
    <property type="entry name" value="RWD_dom"/>
</dbReference>
<dbReference type="AlphaFoldDB" id="A0A8C5MAN9"/>
<dbReference type="GeneTree" id="ENSGT00390000007224"/>
<dbReference type="InterPro" id="IPR017359">
    <property type="entry name" value="Phi-like"/>
</dbReference>
<dbReference type="CDD" id="cd23829">
    <property type="entry name" value="RWD_RWDD2"/>
    <property type="match status" value="1"/>
</dbReference>
<sequence>MASLEEAEAQLSELDLLSSMFPTEDEFVLTDQFALAELRDYVENQNESALSSNVQFTISVKVEHGADSKHFLTLHCSYPSHYPTVPPEIVVRSPSLIRSQQTQLNADLSASLLKDWRGDVSMLLAIEWVKDNALTYLSKDNVSSSELQQSSVATPGNAIFTRLWIYSHHIYNKVKRKHILEWSKELDLSGFSMPGKPGIVCVEGLQDSCEEFWSRIRKLTWKRILIRHREDVALSCSAAETNAEIQKRRKFPALEEKAFDVHGSRGNHMDLGQLYQYLNENGCTDVFPMYFGIEGR</sequence>
<dbReference type="OrthoDB" id="432412at2759"/>
<evidence type="ECO:0000313" key="3">
    <source>
        <dbReference type="Proteomes" id="UP000694569"/>
    </source>
</evidence>
<dbReference type="CDD" id="cd24163">
    <property type="entry name" value="RWDD2_C"/>
    <property type="match status" value="1"/>
</dbReference>
<dbReference type="PIRSF" id="PIRSF038021">
    <property type="entry name" value="UCP038021_RWDD2"/>
    <property type="match status" value="1"/>
</dbReference>
<protein>
    <submittedName>
        <fullName evidence="2">RWD domain containing 2B</fullName>
    </submittedName>
</protein>
<dbReference type="SUPFAM" id="SSF54495">
    <property type="entry name" value="UBC-like"/>
    <property type="match status" value="1"/>
</dbReference>
<dbReference type="Ensembl" id="ENSLLET00000011711.1">
    <property type="protein sequence ID" value="ENSLLEP00000011256.1"/>
    <property type="gene ID" value="ENSLLEG00000007201.1"/>
</dbReference>
<organism evidence="2 3">
    <name type="scientific">Leptobrachium leishanense</name>
    <name type="common">Leishan spiny toad</name>
    <dbReference type="NCBI Taxonomy" id="445787"/>
    <lineage>
        <taxon>Eukaryota</taxon>
        <taxon>Metazoa</taxon>
        <taxon>Chordata</taxon>
        <taxon>Craniata</taxon>
        <taxon>Vertebrata</taxon>
        <taxon>Euteleostomi</taxon>
        <taxon>Amphibia</taxon>
        <taxon>Batrachia</taxon>
        <taxon>Anura</taxon>
        <taxon>Pelobatoidea</taxon>
        <taxon>Megophryidae</taxon>
        <taxon>Leptobrachium</taxon>
    </lineage>
</organism>
<dbReference type="InterPro" id="IPR059181">
    <property type="entry name" value="RWDD2A-B_C"/>
</dbReference>
<dbReference type="Pfam" id="PF05773">
    <property type="entry name" value="RWD"/>
    <property type="match status" value="1"/>
</dbReference>
<evidence type="ECO:0000313" key="2">
    <source>
        <dbReference type="Ensembl" id="ENSLLEP00000011256.1"/>
    </source>
</evidence>
<dbReference type="Proteomes" id="UP000694569">
    <property type="component" value="Unplaced"/>
</dbReference>